<reference evidence="1 2" key="1">
    <citation type="submission" date="2020-04" db="EMBL/GenBank/DDBJ databases">
        <title>Description of novel Gluconacetobacter.</title>
        <authorList>
            <person name="Sombolestani A."/>
        </authorList>
    </citation>
    <scope>NUCLEOTIDE SEQUENCE [LARGE SCALE GENOMIC DNA]</scope>
    <source>
        <strain evidence="1 2">LMG 7603</strain>
    </source>
</reference>
<evidence type="ECO:0000313" key="1">
    <source>
        <dbReference type="EMBL" id="MBB2158291.1"/>
    </source>
</evidence>
<protein>
    <submittedName>
        <fullName evidence="1">Uncharacterized protein</fullName>
    </submittedName>
</protein>
<dbReference type="AlphaFoldDB" id="A0A7W4NIE4"/>
<proteinExistence type="predicted"/>
<accession>A0A7W4NIE4</accession>
<evidence type="ECO:0000313" key="2">
    <source>
        <dbReference type="Proteomes" id="UP000550787"/>
    </source>
</evidence>
<dbReference type="EMBL" id="JABEQG010000072">
    <property type="protein sequence ID" value="MBB2158291.1"/>
    <property type="molecule type" value="Genomic_DNA"/>
</dbReference>
<name>A0A7W4NIE4_GLUDI</name>
<sequence>MTDKQTTDPAPVEDASAYAAWLRARGKRQAEFDRTMGVPKDDERYRLKAMEWHVGYDRVTSRLETHRD</sequence>
<dbReference type="Proteomes" id="UP000550787">
    <property type="component" value="Unassembled WGS sequence"/>
</dbReference>
<organism evidence="1 2">
    <name type="scientific">Gluconacetobacter diazotrophicus</name>
    <name type="common">Acetobacter diazotrophicus</name>
    <dbReference type="NCBI Taxonomy" id="33996"/>
    <lineage>
        <taxon>Bacteria</taxon>
        <taxon>Pseudomonadati</taxon>
        <taxon>Pseudomonadota</taxon>
        <taxon>Alphaproteobacteria</taxon>
        <taxon>Acetobacterales</taxon>
        <taxon>Acetobacteraceae</taxon>
        <taxon>Gluconacetobacter</taxon>
    </lineage>
</organism>
<dbReference type="RefSeq" id="WP_183116669.1">
    <property type="nucleotide sequence ID" value="NZ_JABEQG010000072.1"/>
</dbReference>
<comment type="caution">
    <text evidence="1">The sequence shown here is derived from an EMBL/GenBank/DDBJ whole genome shotgun (WGS) entry which is preliminary data.</text>
</comment>
<gene>
    <name evidence="1" type="ORF">HLH33_18680</name>
</gene>